<comment type="caution">
    <text evidence="1">The sequence shown here is derived from an EMBL/GenBank/DDBJ whole genome shotgun (WGS) entry which is preliminary data.</text>
</comment>
<organism evidence="1 2">
    <name type="scientific">Phytophthora palmivora</name>
    <dbReference type="NCBI Taxonomy" id="4796"/>
    <lineage>
        <taxon>Eukaryota</taxon>
        <taxon>Sar</taxon>
        <taxon>Stramenopiles</taxon>
        <taxon>Oomycota</taxon>
        <taxon>Peronosporomycetes</taxon>
        <taxon>Peronosporales</taxon>
        <taxon>Peronosporaceae</taxon>
        <taxon>Phytophthora</taxon>
    </lineage>
</organism>
<evidence type="ECO:0000313" key="1">
    <source>
        <dbReference type="EMBL" id="POM58386.1"/>
    </source>
</evidence>
<dbReference type="OrthoDB" id="91389at2759"/>
<proteinExistence type="predicted"/>
<dbReference type="Proteomes" id="UP000237271">
    <property type="component" value="Unassembled WGS sequence"/>
</dbReference>
<keyword evidence="2" id="KW-1185">Reference proteome</keyword>
<reference evidence="1 2" key="1">
    <citation type="journal article" date="2017" name="Genome Biol. Evol.">
        <title>Phytophthora megakarya and P. palmivora, closely related causal agents of cacao black pod rot, underwent increases in genome sizes and gene numbers by different mechanisms.</title>
        <authorList>
            <person name="Ali S.S."/>
            <person name="Shao J."/>
            <person name="Lary D.J."/>
            <person name="Kronmiller B."/>
            <person name="Shen D."/>
            <person name="Strem M.D."/>
            <person name="Amoako-Attah I."/>
            <person name="Akrofi A.Y."/>
            <person name="Begoude B.A."/>
            <person name="Ten Hoopen G.M."/>
            <person name="Coulibaly K."/>
            <person name="Kebe B.I."/>
            <person name="Melnick R.L."/>
            <person name="Guiltinan M.J."/>
            <person name="Tyler B.M."/>
            <person name="Meinhardt L.W."/>
            <person name="Bailey B.A."/>
        </authorList>
    </citation>
    <scope>NUCLEOTIDE SEQUENCE [LARGE SCALE GENOMIC DNA]</scope>
    <source>
        <strain evidence="2">sbr112.9</strain>
    </source>
</reference>
<dbReference type="EMBL" id="NCKW01020257">
    <property type="protein sequence ID" value="POM58386.1"/>
    <property type="molecule type" value="Genomic_DNA"/>
</dbReference>
<name>A0A2P4WYK9_9STRA</name>
<accession>A0A2P4WYK9</accession>
<gene>
    <name evidence="1" type="ORF">PHPALM_36968</name>
</gene>
<sequence>MLPPLSNKSASNLQLLVPVAIAPSVVSAQRNALLELKKVDTIQVRCAESKRDWFVVEVFADSATIPEDEEVHNETRLRRPTVRVERSLLQFVALRNRVHNIAQNAHFAEHCEFCAAFMDLVVFGPNPDGFLVGFLGGKRLVRTLQKFVDELQALITQHIDIDTRGCCSGKTFAPQVMREFLFNPANGTT</sequence>
<evidence type="ECO:0000313" key="2">
    <source>
        <dbReference type="Proteomes" id="UP000237271"/>
    </source>
</evidence>
<dbReference type="AlphaFoldDB" id="A0A2P4WYK9"/>
<protein>
    <submittedName>
        <fullName evidence="1">Uncharacterized protein</fullName>
    </submittedName>
</protein>